<evidence type="ECO:0000313" key="5">
    <source>
        <dbReference type="EMBL" id="MDQ0363423.1"/>
    </source>
</evidence>
<keyword evidence="1" id="KW-0805">Transcription regulation</keyword>
<dbReference type="InterPro" id="IPR036388">
    <property type="entry name" value="WH-like_DNA-bd_sf"/>
</dbReference>
<dbReference type="GO" id="GO:0045892">
    <property type="term" value="P:negative regulation of DNA-templated transcription"/>
    <property type="evidence" value="ECO:0007669"/>
    <property type="project" value="TreeGrafter"/>
</dbReference>
<keyword evidence="2 5" id="KW-0238">DNA-binding</keyword>
<dbReference type="GO" id="GO:0003700">
    <property type="term" value="F:DNA-binding transcription factor activity"/>
    <property type="evidence" value="ECO:0007669"/>
    <property type="project" value="InterPro"/>
</dbReference>
<dbReference type="PANTHER" id="PTHR44846:SF1">
    <property type="entry name" value="MANNOSYL-D-GLYCERATE TRANSPORT_METABOLISM SYSTEM REPRESSOR MNGR-RELATED"/>
    <property type="match status" value="1"/>
</dbReference>
<keyword evidence="3" id="KW-0804">Transcription</keyword>
<name>A0AAE4AWQ1_9ACTN</name>
<dbReference type="InterPro" id="IPR050679">
    <property type="entry name" value="Bact_HTH_transcr_reg"/>
</dbReference>
<dbReference type="GO" id="GO:0003677">
    <property type="term" value="F:DNA binding"/>
    <property type="evidence" value="ECO:0007669"/>
    <property type="project" value="UniProtKB-KW"/>
</dbReference>
<gene>
    <name evidence="5" type="ORF">J2S42_000092</name>
</gene>
<accession>A0AAE4AWQ1</accession>
<dbReference type="Gene3D" id="1.10.10.10">
    <property type="entry name" value="Winged helix-like DNA-binding domain superfamily/Winged helix DNA-binding domain"/>
    <property type="match status" value="1"/>
</dbReference>
<dbReference type="RefSeq" id="WP_307234048.1">
    <property type="nucleotide sequence ID" value="NZ_JAUSUZ010000001.1"/>
</dbReference>
<protein>
    <submittedName>
        <fullName evidence="5">DNA-binding FadR family transcriptional regulator</fullName>
    </submittedName>
</protein>
<feature type="domain" description="HTH gntR-type" evidence="4">
    <location>
        <begin position="8"/>
        <end position="76"/>
    </location>
</feature>
<dbReference type="EMBL" id="JAUSUZ010000001">
    <property type="protein sequence ID" value="MDQ0363423.1"/>
    <property type="molecule type" value="Genomic_DNA"/>
</dbReference>
<evidence type="ECO:0000256" key="2">
    <source>
        <dbReference type="ARBA" id="ARBA00023125"/>
    </source>
</evidence>
<evidence type="ECO:0000313" key="6">
    <source>
        <dbReference type="Proteomes" id="UP001240236"/>
    </source>
</evidence>
<dbReference type="Proteomes" id="UP001240236">
    <property type="component" value="Unassembled WGS sequence"/>
</dbReference>
<evidence type="ECO:0000259" key="4">
    <source>
        <dbReference type="PROSITE" id="PS50949"/>
    </source>
</evidence>
<dbReference type="SMART" id="SM00345">
    <property type="entry name" value="HTH_GNTR"/>
    <property type="match status" value="1"/>
</dbReference>
<dbReference type="CDD" id="cd07377">
    <property type="entry name" value="WHTH_GntR"/>
    <property type="match status" value="1"/>
</dbReference>
<dbReference type="AlphaFoldDB" id="A0AAE4AWQ1"/>
<sequence length="135" mass="14868">MTLPGRGPRGYRELAEHLARQIRDGIYPAGQRLPSELALQQTYDLARNTVRKAVEELEYQGLVVVQRGYGAVVAIEQEKQRVIVPAGTVVSGRMPTLTEAYEWGLPRGIPMLIATGPDGTVIQALPADRFEIVTE</sequence>
<comment type="caution">
    <text evidence="5">The sequence shown here is derived from an EMBL/GenBank/DDBJ whole genome shotgun (WGS) entry which is preliminary data.</text>
</comment>
<evidence type="ECO:0000256" key="3">
    <source>
        <dbReference type="ARBA" id="ARBA00023163"/>
    </source>
</evidence>
<dbReference type="PROSITE" id="PS50949">
    <property type="entry name" value="HTH_GNTR"/>
    <property type="match status" value="1"/>
</dbReference>
<organism evidence="5 6">
    <name type="scientific">Catenuloplanes indicus</name>
    <dbReference type="NCBI Taxonomy" id="137267"/>
    <lineage>
        <taxon>Bacteria</taxon>
        <taxon>Bacillati</taxon>
        <taxon>Actinomycetota</taxon>
        <taxon>Actinomycetes</taxon>
        <taxon>Micromonosporales</taxon>
        <taxon>Micromonosporaceae</taxon>
        <taxon>Catenuloplanes</taxon>
    </lineage>
</organism>
<dbReference type="PANTHER" id="PTHR44846">
    <property type="entry name" value="MANNOSYL-D-GLYCERATE TRANSPORT/METABOLISM SYSTEM REPRESSOR MNGR-RELATED"/>
    <property type="match status" value="1"/>
</dbReference>
<evidence type="ECO:0000256" key="1">
    <source>
        <dbReference type="ARBA" id="ARBA00023015"/>
    </source>
</evidence>
<dbReference type="InterPro" id="IPR036390">
    <property type="entry name" value="WH_DNA-bd_sf"/>
</dbReference>
<proteinExistence type="predicted"/>
<dbReference type="SUPFAM" id="SSF46785">
    <property type="entry name" value="Winged helix' DNA-binding domain"/>
    <property type="match status" value="1"/>
</dbReference>
<keyword evidence="6" id="KW-1185">Reference proteome</keyword>
<dbReference type="InterPro" id="IPR000524">
    <property type="entry name" value="Tscrpt_reg_HTH_GntR"/>
</dbReference>
<dbReference type="Pfam" id="PF00392">
    <property type="entry name" value="GntR"/>
    <property type="match status" value="1"/>
</dbReference>
<dbReference type="PRINTS" id="PR00035">
    <property type="entry name" value="HTHGNTR"/>
</dbReference>
<reference evidence="5 6" key="1">
    <citation type="submission" date="2023-07" db="EMBL/GenBank/DDBJ databases">
        <title>Sequencing the genomes of 1000 actinobacteria strains.</title>
        <authorList>
            <person name="Klenk H.-P."/>
        </authorList>
    </citation>
    <scope>NUCLEOTIDE SEQUENCE [LARGE SCALE GENOMIC DNA]</scope>
    <source>
        <strain evidence="5 6">DSM 44709</strain>
    </source>
</reference>